<dbReference type="Proteomes" id="UP000020681">
    <property type="component" value="Unassembled WGS sequence"/>
</dbReference>
<reference evidence="1 2" key="1">
    <citation type="submission" date="2014-01" db="EMBL/GenBank/DDBJ databases">
        <authorList>
            <person name="Dobos K."/>
            <person name="Lenaerts A."/>
            <person name="Ordway D."/>
            <person name="DeGroote M.A."/>
            <person name="Parker T."/>
            <person name="Sizemore C."/>
            <person name="Tallon L.J."/>
            <person name="Sadzewicz L.K."/>
            <person name="Sengamalay N."/>
            <person name="Fraser C.M."/>
            <person name="Hine E."/>
            <person name="Shefchek K.A."/>
            <person name="Das S.P."/>
            <person name="Tettelin H."/>
        </authorList>
    </citation>
    <scope>NUCLEOTIDE SEQUENCE [LARGE SCALE GENOMIC DNA]</scope>
    <source>
        <strain evidence="1 2">Harvey</strain>
    </source>
</reference>
<dbReference type="EMBL" id="JAOL01000162">
    <property type="protein sequence ID" value="EUA87331.1"/>
    <property type="molecule type" value="Genomic_DNA"/>
</dbReference>
<protein>
    <submittedName>
        <fullName evidence="1">Uncharacterized protein</fullName>
    </submittedName>
</protein>
<sequence length="62" mass="6479">MIIAGRRIGLAPLAQGTTDHSTGQPYHDLAAGLSCAVPAQPISWTPWLFQTSPGIKLSNAPP</sequence>
<comment type="caution">
    <text evidence="1">The sequence shown here is derived from an EMBL/GenBank/DDBJ whole genome shotgun (WGS) entry which is preliminary data.</text>
</comment>
<evidence type="ECO:0000313" key="2">
    <source>
        <dbReference type="Proteomes" id="UP000020681"/>
    </source>
</evidence>
<name>A0ABN0QRP6_MYCUL</name>
<proteinExistence type="predicted"/>
<keyword evidence="2" id="KW-1185">Reference proteome</keyword>
<accession>A0ABN0QRP6</accession>
<organism evidence="1 2">
    <name type="scientific">Mycobacterium ulcerans str. Harvey</name>
    <dbReference type="NCBI Taxonomy" id="1299332"/>
    <lineage>
        <taxon>Bacteria</taxon>
        <taxon>Bacillati</taxon>
        <taxon>Actinomycetota</taxon>
        <taxon>Actinomycetes</taxon>
        <taxon>Mycobacteriales</taxon>
        <taxon>Mycobacteriaceae</taxon>
        <taxon>Mycobacterium</taxon>
        <taxon>Mycobacterium ulcerans group</taxon>
    </lineage>
</organism>
<gene>
    <name evidence="1" type="ORF">I551_6096</name>
</gene>
<evidence type="ECO:0000313" key="1">
    <source>
        <dbReference type="EMBL" id="EUA87331.1"/>
    </source>
</evidence>